<feature type="compositionally biased region" description="Basic and acidic residues" evidence="1">
    <location>
        <begin position="19"/>
        <end position="30"/>
    </location>
</feature>
<reference evidence="4" key="2">
    <citation type="submission" date="2012-02" db="EMBL/GenBank/DDBJ databases">
        <title>Complete genome sequence of Blastococcus saxobsidens strain DD2.</title>
        <authorList>
            <person name="Genoscope."/>
        </authorList>
    </citation>
    <scope>NUCLEOTIDE SEQUENCE [LARGE SCALE GENOMIC DNA]</scope>
    <source>
        <strain evidence="4">DD2</strain>
    </source>
</reference>
<gene>
    <name evidence="3" type="ordered locus">BLASA_4943</name>
</gene>
<dbReference type="HOGENOM" id="CLU_107048_0_0_11"/>
<dbReference type="RefSeq" id="WP_014378579.1">
    <property type="nucleotide sequence ID" value="NC_016943.1"/>
</dbReference>
<reference evidence="3 4" key="1">
    <citation type="journal article" date="2012" name="J. Bacteriol.">
        <title>Genome Sequence of Blastococcus saxobsidens DD2, a Stone-Inhabiting Bacterium.</title>
        <authorList>
            <person name="Chouaia B."/>
            <person name="Crotti E."/>
            <person name="Brusetti L."/>
            <person name="Daffonchio D."/>
            <person name="Essoussi I."/>
            <person name="Nouioui I."/>
            <person name="Sbissi I."/>
            <person name="Ghodhbane-Gtari F."/>
            <person name="Gtari M."/>
            <person name="Vacherie B."/>
            <person name="Barbe V."/>
            <person name="Medigue C."/>
            <person name="Gury J."/>
            <person name="Pujic P."/>
            <person name="Normand P."/>
        </authorList>
    </citation>
    <scope>NUCLEOTIDE SEQUENCE [LARGE SCALE GENOMIC DNA]</scope>
    <source>
        <strain evidence="3 4">DD2</strain>
    </source>
</reference>
<feature type="region of interest" description="Disordered" evidence="1">
    <location>
        <begin position="19"/>
        <end position="39"/>
    </location>
</feature>
<evidence type="ECO:0000313" key="3">
    <source>
        <dbReference type="EMBL" id="CCG05718.1"/>
    </source>
</evidence>
<dbReference type="OrthoDB" id="4722229at2"/>
<dbReference type="KEGG" id="bsd:BLASA_4943"/>
<accession>H6RUB1</accession>
<organism evidence="3 4">
    <name type="scientific">Blastococcus saxobsidens (strain DD2)</name>
    <dbReference type="NCBI Taxonomy" id="1146883"/>
    <lineage>
        <taxon>Bacteria</taxon>
        <taxon>Bacillati</taxon>
        <taxon>Actinomycetota</taxon>
        <taxon>Actinomycetes</taxon>
        <taxon>Geodermatophilales</taxon>
        <taxon>Geodermatophilaceae</taxon>
        <taxon>Blastococcus</taxon>
    </lineage>
</organism>
<dbReference type="eggNOG" id="ENOG503301G">
    <property type="taxonomic scope" value="Bacteria"/>
</dbReference>
<feature type="domain" description="RES" evidence="2">
    <location>
        <begin position="14"/>
        <end position="197"/>
    </location>
</feature>
<dbReference type="Proteomes" id="UP000007517">
    <property type="component" value="Chromosome"/>
</dbReference>
<dbReference type="EMBL" id="FO117623">
    <property type="protein sequence ID" value="CCG05718.1"/>
    <property type="molecule type" value="Genomic_DNA"/>
</dbReference>
<evidence type="ECO:0000259" key="2">
    <source>
        <dbReference type="Pfam" id="PF08808"/>
    </source>
</evidence>
<protein>
    <recommendedName>
        <fullName evidence="2">RES domain-containing protein</fullName>
    </recommendedName>
</protein>
<proteinExistence type="predicted"/>
<keyword evidence="4" id="KW-1185">Reference proteome</keyword>
<name>H6RUB1_BLASD</name>
<evidence type="ECO:0000256" key="1">
    <source>
        <dbReference type="SAM" id="MobiDB-lite"/>
    </source>
</evidence>
<dbReference type="InterPro" id="IPR014914">
    <property type="entry name" value="RES_dom"/>
</dbReference>
<dbReference type="AlphaFoldDB" id="H6RUB1"/>
<dbReference type="Pfam" id="PF08808">
    <property type="entry name" value="RES"/>
    <property type="match status" value="1"/>
</dbReference>
<sequence>MVEPASVFAPPDGIWRVGRGDAPHLPRRPADGTAGDNRFDSQDGTFNVLYFATTLDGCFGETLARFRPAPHLRTLLQADWRTNGFMEVGAIPADWRFHRTAVRVVEAQAPLPFLDIDAVETLQFLRYELALGLGSLGVHDLDTSVVRGGDRRITRLISSWTYNATDPETGESSYAGIRYASRLNSQWECWAVFDRVPLLPLEFIPITPDMPSLRTIAQLFDLRVH</sequence>
<evidence type="ECO:0000313" key="4">
    <source>
        <dbReference type="Proteomes" id="UP000007517"/>
    </source>
</evidence>